<keyword evidence="3" id="KW-0472">Membrane</keyword>
<organism evidence="5 6">
    <name type="scientific">Spinacia oleracea</name>
    <name type="common">Spinach</name>
    <dbReference type="NCBI Taxonomy" id="3562"/>
    <lineage>
        <taxon>Eukaryota</taxon>
        <taxon>Viridiplantae</taxon>
        <taxon>Streptophyta</taxon>
        <taxon>Embryophyta</taxon>
        <taxon>Tracheophyta</taxon>
        <taxon>Spermatophyta</taxon>
        <taxon>Magnoliopsida</taxon>
        <taxon>eudicotyledons</taxon>
        <taxon>Gunneridae</taxon>
        <taxon>Pentapetalae</taxon>
        <taxon>Caryophyllales</taxon>
        <taxon>Chenopodiaceae</taxon>
        <taxon>Chenopodioideae</taxon>
        <taxon>Anserineae</taxon>
        <taxon>Spinacia</taxon>
    </lineage>
</organism>
<evidence type="ECO:0000256" key="3">
    <source>
        <dbReference type="SAM" id="Phobius"/>
    </source>
</evidence>
<dbReference type="InterPro" id="IPR053951">
    <property type="entry name" value="K_trans_N"/>
</dbReference>
<dbReference type="RefSeq" id="XP_021839161.1">
    <property type="nucleotide sequence ID" value="XM_021983469.2"/>
</dbReference>
<feature type="transmembrane region" description="Helical" evidence="3">
    <location>
        <begin position="66"/>
        <end position="85"/>
    </location>
</feature>
<gene>
    <name evidence="6" type="primary">LOC110778937</name>
</gene>
<keyword evidence="3" id="KW-1133">Transmembrane helix</keyword>
<reference evidence="5" key="1">
    <citation type="journal article" date="2021" name="Nat. Commun.">
        <title>Genomic analyses provide insights into spinach domestication and the genetic basis of agronomic traits.</title>
        <authorList>
            <person name="Cai X."/>
            <person name="Sun X."/>
            <person name="Xu C."/>
            <person name="Sun H."/>
            <person name="Wang X."/>
            <person name="Ge C."/>
            <person name="Zhang Z."/>
            <person name="Wang Q."/>
            <person name="Fei Z."/>
            <person name="Jiao C."/>
            <person name="Wang Q."/>
        </authorList>
    </citation>
    <scope>NUCLEOTIDE SEQUENCE [LARGE SCALE GENOMIC DNA]</scope>
    <source>
        <strain evidence="5">cv. Varoflay</strain>
    </source>
</reference>
<dbReference type="GO" id="GO:0005886">
    <property type="term" value="C:plasma membrane"/>
    <property type="evidence" value="ECO:0007669"/>
    <property type="project" value="UniProtKB-SubCell"/>
</dbReference>
<evidence type="ECO:0000256" key="1">
    <source>
        <dbReference type="ARBA" id="ARBA00004651"/>
    </source>
</evidence>
<feature type="transmembrane region" description="Helical" evidence="3">
    <location>
        <begin position="105"/>
        <end position="123"/>
    </location>
</feature>
<evidence type="ECO:0000313" key="5">
    <source>
        <dbReference type="Proteomes" id="UP000813463"/>
    </source>
</evidence>
<dbReference type="KEGG" id="soe:110778937"/>
<comment type="similarity">
    <text evidence="2">Belongs to the HAK/KUP transporter (TC 2.A.72.3) family.</text>
</comment>
<accession>A0A9R0HY60</accession>
<keyword evidence="5" id="KW-1185">Reference proteome</keyword>
<reference evidence="6" key="2">
    <citation type="submission" date="2025-08" db="UniProtKB">
        <authorList>
            <consortium name="RefSeq"/>
        </authorList>
    </citation>
    <scope>IDENTIFICATION</scope>
    <source>
        <tissue evidence="6">Leaf</tissue>
    </source>
</reference>
<keyword evidence="3" id="KW-0812">Transmembrane</keyword>
<feature type="domain" description="K+ potassium transporter integral membrane" evidence="4">
    <location>
        <begin position="47"/>
        <end position="119"/>
    </location>
</feature>
<proteinExistence type="inferred from homology"/>
<dbReference type="PANTHER" id="PTHR30540">
    <property type="entry name" value="OSMOTIC STRESS POTASSIUM TRANSPORTER"/>
    <property type="match status" value="1"/>
</dbReference>
<dbReference type="Proteomes" id="UP000813463">
    <property type="component" value="Chromosome 2"/>
</dbReference>
<sequence length="167" mass="19249">MFNPGLQRNKVTAEERGRRWTPLPLIVLPLPCRLRISHCLNNNTGKGVETMFADLGHFSACSIKTAFTFLVYPCLVLAYMGEAAFLSCHNEDIQRSFYKAIPEPIFWPVFIVATFAAVVEPVFGLERARYEEDDTHSKRGVLLLYRARWATDRRRVIILYFRTCNIC</sequence>
<evidence type="ECO:0000256" key="2">
    <source>
        <dbReference type="ARBA" id="ARBA00008440"/>
    </source>
</evidence>
<dbReference type="InterPro" id="IPR003855">
    <property type="entry name" value="K+_transporter"/>
</dbReference>
<protein>
    <submittedName>
        <fullName evidence="6">Potassium transporter 10-like isoform X1</fullName>
    </submittedName>
</protein>
<comment type="subcellular location">
    <subcellularLocation>
        <location evidence="1">Cell membrane</location>
        <topology evidence="1">Multi-pass membrane protein</topology>
    </subcellularLocation>
</comment>
<dbReference type="OrthoDB" id="1933643at2759"/>
<name>A0A9R0HY60_SPIOL</name>
<dbReference type="GeneID" id="110778937"/>
<dbReference type="GO" id="GO:0015079">
    <property type="term" value="F:potassium ion transmembrane transporter activity"/>
    <property type="evidence" value="ECO:0007669"/>
    <property type="project" value="InterPro"/>
</dbReference>
<evidence type="ECO:0000259" key="4">
    <source>
        <dbReference type="Pfam" id="PF02705"/>
    </source>
</evidence>
<dbReference type="PANTHER" id="PTHR30540:SF14">
    <property type="entry name" value="POTASSIUM TRANSPORTER 1"/>
    <property type="match status" value="1"/>
</dbReference>
<dbReference type="Pfam" id="PF02705">
    <property type="entry name" value="K_trans"/>
    <property type="match status" value="1"/>
</dbReference>
<dbReference type="AlphaFoldDB" id="A0A9R0HY60"/>
<evidence type="ECO:0000313" key="6">
    <source>
        <dbReference type="RefSeq" id="XP_021839161.1"/>
    </source>
</evidence>